<keyword evidence="5 9" id="KW-0694">RNA-binding</keyword>
<dbReference type="PIRSF" id="PIRSF037969">
    <property type="entry name" value="U1_snRNP-C"/>
    <property type="match status" value="1"/>
</dbReference>
<feature type="compositionally biased region" description="Low complexity" evidence="10">
    <location>
        <begin position="185"/>
        <end position="203"/>
    </location>
</feature>
<evidence type="ECO:0000256" key="6">
    <source>
        <dbReference type="ARBA" id="ARBA00023242"/>
    </source>
</evidence>
<comment type="subunit">
    <text evidence="9">U1 snRNP is composed of the 7 core Sm proteins B/B', D1, D2, D3, E, F and G that assemble in a heptameric protein ring on the Sm site of the small nuclear RNA to form the core snRNP, and at least 3 U1 snRNP-specific proteins U1-70K, U1-A and U1-C. U1-C interacts with U1 snRNA and the 5' splice-site region of the pre-mRNA.</text>
</comment>
<proteinExistence type="inferred from homology"/>
<keyword evidence="13" id="KW-1185">Reference proteome</keyword>
<dbReference type="HAMAP" id="MF_03153">
    <property type="entry name" value="U1_C"/>
    <property type="match status" value="1"/>
</dbReference>
<sequence length="225" mass="22793">MPKHYCDYCDVFLTHDSASVRKAHNSGRNHLANVRDYYASLGHDKAQSIIDQITAAYETSGGPPPGGFGFGPQHLGPPAPFPGPPGFNGPPGGFGGPPGFGGRTLQITLVRLPMLSCSARPPFPPGPGFPPMGGPGAPPFPPSMPPGMGGGPPSFPPNGQGAPGGPPPFPPNFQSPPPGQGPPGGNFNAPPFNGSGQSQGPPSASNLPPGPGGIHPDRLRMMNGR</sequence>
<dbReference type="InterPro" id="IPR013085">
    <property type="entry name" value="U1-CZ_Znf_C2H2"/>
</dbReference>
<dbReference type="PANTHER" id="PTHR31148">
    <property type="entry name" value="U1 SMALL NUCLEAR RIBONUCLEOPROTEIN C"/>
    <property type="match status" value="1"/>
</dbReference>
<dbReference type="EMBL" id="ML213504">
    <property type="protein sequence ID" value="TFK55507.1"/>
    <property type="molecule type" value="Genomic_DNA"/>
</dbReference>
<dbReference type="GO" id="GO:0000243">
    <property type="term" value="C:commitment complex"/>
    <property type="evidence" value="ECO:0007669"/>
    <property type="project" value="UniProtKB-UniRule"/>
</dbReference>
<dbReference type="GO" id="GO:0008270">
    <property type="term" value="F:zinc ion binding"/>
    <property type="evidence" value="ECO:0007669"/>
    <property type="project" value="UniProtKB-UniRule"/>
</dbReference>
<comment type="function">
    <text evidence="9">Component of the spliceosomal U1 snRNP, which is essential for recognition of the pre-mRNA 5' splice-site and the subsequent assembly of the spliceosome. U1-C is directly involved in initial 5' splice-site recognition for both constitutive and regulated alternative splicing. The interaction with the 5' splice-site seems to precede base-pairing between the pre-mRNA and the U1 snRNA. Stimulates commitment or early (E) complex formation by stabilizing the base pairing of the 5' end of the U1 snRNA and the 5' splice-site region.</text>
</comment>
<dbReference type="Pfam" id="PF06220">
    <property type="entry name" value="zf-U1"/>
    <property type="match status" value="1"/>
</dbReference>
<dbReference type="GO" id="GO:0000387">
    <property type="term" value="P:spliceosomal snRNP assembly"/>
    <property type="evidence" value="ECO:0007669"/>
    <property type="project" value="UniProtKB-UniRule"/>
</dbReference>
<evidence type="ECO:0000256" key="1">
    <source>
        <dbReference type="ARBA" id="ARBA00004123"/>
    </source>
</evidence>
<dbReference type="Proteomes" id="UP000305948">
    <property type="component" value="Unassembled WGS sequence"/>
</dbReference>
<evidence type="ECO:0000256" key="2">
    <source>
        <dbReference type="ARBA" id="ARBA00022723"/>
    </source>
</evidence>
<feature type="region of interest" description="Disordered" evidence="10">
    <location>
        <begin position="121"/>
        <end position="225"/>
    </location>
</feature>
<dbReference type="InterPro" id="IPR000690">
    <property type="entry name" value="Matrin/U1-C_Znf_C2H2"/>
</dbReference>
<evidence type="ECO:0000256" key="10">
    <source>
        <dbReference type="SAM" id="MobiDB-lite"/>
    </source>
</evidence>
<evidence type="ECO:0000256" key="3">
    <source>
        <dbReference type="ARBA" id="ARBA00022771"/>
    </source>
</evidence>
<keyword evidence="3 9" id="KW-0863">Zinc-finger</keyword>
<keyword evidence="7 9" id="KW-0687">Ribonucleoprotein</keyword>
<dbReference type="OrthoDB" id="76567at2759"/>
<gene>
    <name evidence="12" type="ORF">OE88DRAFT_627637</name>
</gene>
<dbReference type="GO" id="GO:0005685">
    <property type="term" value="C:U1 snRNP"/>
    <property type="evidence" value="ECO:0007669"/>
    <property type="project" value="UniProtKB-UniRule"/>
</dbReference>
<dbReference type="InterPro" id="IPR036236">
    <property type="entry name" value="Znf_C2H2_sf"/>
</dbReference>
<evidence type="ECO:0000256" key="5">
    <source>
        <dbReference type="ARBA" id="ARBA00022884"/>
    </source>
</evidence>
<feature type="compositionally biased region" description="Basic and acidic residues" evidence="10">
    <location>
        <begin position="215"/>
        <end position="225"/>
    </location>
</feature>
<dbReference type="PANTHER" id="PTHR31148:SF1">
    <property type="entry name" value="U1 SMALL NUCLEAR RIBONUCLEOPROTEIN C"/>
    <property type="match status" value="1"/>
</dbReference>
<comment type="similarity">
    <text evidence="9">Belongs to the U1 small nuclear ribonucleoprotein C family.</text>
</comment>
<dbReference type="GO" id="GO:0000395">
    <property type="term" value="P:mRNA 5'-splice site recognition"/>
    <property type="evidence" value="ECO:0007669"/>
    <property type="project" value="UniProtKB-UniRule"/>
</dbReference>
<dbReference type="STRING" id="5364.A0A5C3NF25"/>
<dbReference type="SUPFAM" id="SSF57667">
    <property type="entry name" value="beta-beta-alpha zinc fingers"/>
    <property type="match status" value="1"/>
</dbReference>
<evidence type="ECO:0000256" key="7">
    <source>
        <dbReference type="ARBA" id="ARBA00023274"/>
    </source>
</evidence>
<keyword evidence="6 9" id="KW-0539">Nucleus</keyword>
<evidence type="ECO:0000259" key="11">
    <source>
        <dbReference type="PROSITE" id="PS50171"/>
    </source>
</evidence>
<evidence type="ECO:0000313" key="13">
    <source>
        <dbReference type="Proteomes" id="UP000305948"/>
    </source>
</evidence>
<feature type="domain" description="Matrin-type" evidence="11">
    <location>
        <begin position="4"/>
        <end position="36"/>
    </location>
</feature>
<feature type="compositionally biased region" description="Gly residues" evidence="10">
    <location>
        <begin position="89"/>
        <end position="102"/>
    </location>
</feature>
<comment type="subcellular location">
    <subcellularLocation>
        <location evidence="1 9">Nucleus</location>
    </subcellularLocation>
</comment>
<evidence type="ECO:0000256" key="4">
    <source>
        <dbReference type="ARBA" id="ARBA00022833"/>
    </source>
</evidence>
<keyword evidence="4 9" id="KW-0862">Zinc</keyword>
<dbReference type="InterPro" id="IPR017340">
    <property type="entry name" value="U1_snRNP-C"/>
</dbReference>
<dbReference type="Gene3D" id="3.30.160.60">
    <property type="entry name" value="Classic Zinc Finger"/>
    <property type="match status" value="1"/>
</dbReference>
<dbReference type="FunFam" id="3.30.160.60:FF:000059">
    <property type="entry name" value="U1 small nuclear ribonucleoprotein C"/>
    <property type="match status" value="1"/>
</dbReference>
<dbReference type="GO" id="GO:0071004">
    <property type="term" value="C:U2-type prespliceosome"/>
    <property type="evidence" value="ECO:0007669"/>
    <property type="project" value="UniProtKB-UniRule"/>
</dbReference>
<evidence type="ECO:0000256" key="8">
    <source>
        <dbReference type="ARBA" id="ARBA00046357"/>
    </source>
</evidence>
<comment type="subunit">
    <text evidence="8">Component of the U1 snRNP. The U1 snRNP is composed of the U1 snRNA and the 7 core Sm proteins SNRPB, SNRPD1, SNRPD2, SNRPD3, SNRPE, SNRPF and SNRPG that assemble in a heptameric protein ring on the Sm site of the small nuclear RNA to form the core snRNP, and at least 3 U1 snRNP-specific proteins SNRNP70/U1-70K, SNRPA/U1-A and SNRPC/U1-C. SNRPC/U1-C interacts with U1 snRNA and the 5' splice-site region of the pre-mRNA. Interacts (via N-terminus) with TIA1 (via C-terminus); thereby promoting spliceosomal U1 snRNP recruitment to 5' splice sites.</text>
</comment>
<dbReference type="GO" id="GO:0030619">
    <property type="term" value="F:U1 snRNA binding"/>
    <property type="evidence" value="ECO:0007669"/>
    <property type="project" value="UniProtKB-UniRule"/>
</dbReference>
<dbReference type="InterPro" id="IPR003604">
    <property type="entry name" value="Matrin/U1-like-C_Znf_C2H2"/>
</dbReference>
<dbReference type="GO" id="GO:0003729">
    <property type="term" value="F:mRNA binding"/>
    <property type="evidence" value="ECO:0007669"/>
    <property type="project" value="UniProtKB-UniRule"/>
</dbReference>
<feature type="region of interest" description="Disordered" evidence="10">
    <location>
        <begin position="59"/>
        <end position="104"/>
    </location>
</feature>
<feature type="compositionally biased region" description="Pro residues" evidence="10">
    <location>
        <begin position="75"/>
        <end position="88"/>
    </location>
</feature>
<keyword evidence="2 9" id="KW-0479">Metal-binding</keyword>
<protein>
    <recommendedName>
        <fullName evidence="9">U1 small nuclear ribonucleoprotein C</fullName>
        <shortName evidence="9">U1 snRNP C</shortName>
        <shortName evidence="9">U1-C</shortName>
        <shortName evidence="9">U1C</shortName>
    </recommendedName>
</protein>
<evidence type="ECO:0000256" key="9">
    <source>
        <dbReference type="HAMAP-Rule" id="MF_03153"/>
    </source>
</evidence>
<feature type="compositionally biased region" description="Pro residues" evidence="10">
    <location>
        <begin position="164"/>
        <end position="181"/>
    </location>
</feature>
<reference evidence="12 13" key="1">
    <citation type="journal article" date="2019" name="Nat. Ecol. Evol.">
        <title>Megaphylogeny resolves global patterns of mushroom evolution.</title>
        <authorList>
            <person name="Varga T."/>
            <person name="Krizsan K."/>
            <person name="Foldi C."/>
            <person name="Dima B."/>
            <person name="Sanchez-Garcia M."/>
            <person name="Sanchez-Ramirez S."/>
            <person name="Szollosi G.J."/>
            <person name="Szarkandi J.G."/>
            <person name="Papp V."/>
            <person name="Albert L."/>
            <person name="Andreopoulos W."/>
            <person name="Angelini C."/>
            <person name="Antonin V."/>
            <person name="Barry K.W."/>
            <person name="Bougher N.L."/>
            <person name="Buchanan P."/>
            <person name="Buyck B."/>
            <person name="Bense V."/>
            <person name="Catcheside P."/>
            <person name="Chovatia M."/>
            <person name="Cooper J."/>
            <person name="Damon W."/>
            <person name="Desjardin D."/>
            <person name="Finy P."/>
            <person name="Geml J."/>
            <person name="Haridas S."/>
            <person name="Hughes K."/>
            <person name="Justo A."/>
            <person name="Karasinski D."/>
            <person name="Kautmanova I."/>
            <person name="Kiss B."/>
            <person name="Kocsube S."/>
            <person name="Kotiranta H."/>
            <person name="LaButti K.M."/>
            <person name="Lechner B.E."/>
            <person name="Liimatainen K."/>
            <person name="Lipzen A."/>
            <person name="Lukacs Z."/>
            <person name="Mihaltcheva S."/>
            <person name="Morgado L.N."/>
            <person name="Niskanen T."/>
            <person name="Noordeloos M.E."/>
            <person name="Ohm R.A."/>
            <person name="Ortiz-Santana B."/>
            <person name="Ovrebo C."/>
            <person name="Racz N."/>
            <person name="Riley R."/>
            <person name="Savchenko A."/>
            <person name="Shiryaev A."/>
            <person name="Soop K."/>
            <person name="Spirin V."/>
            <person name="Szebenyi C."/>
            <person name="Tomsovsky M."/>
            <person name="Tulloss R.E."/>
            <person name="Uehling J."/>
            <person name="Grigoriev I.V."/>
            <person name="Vagvolgyi C."/>
            <person name="Papp T."/>
            <person name="Martin F.M."/>
            <person name="Miettinen O."/>
            <person name="Hibbett D.S."/>
            <person name="Nagy L.G."/>
        </authorList>
    </citation>
    <scope>NUCLEOTIDE SEQUENCE [LARGE SCALE GENOMIC DNA]</scope>
    <source>
        <strain evidence="12 13">OMC1185</strain>
    </source>
</reference>
<dbReference type="GO" id="GO:0030627">
    <property type="term" value="F:pre-mRNA 5'-splice site binding"/>
    <property type="evidence" value="ECO:0007669"/>
    <property type="project" value="InterPro"/>
</dbReference>
<dbReference type="PROSITE" id="PS50171">
    <property type="entry name" value="ZF_MATRIN"/>
    <property type="match status" value="1"/>
</dbReference>
<evidence type="ECO:0000313" key="12">
    <source>
        <dbReference type="EMBL" id="TFK55507.1"/>
    </source>
</evidence>
<feature type="compositionally biased region" description="Pro residues" evidence="10">
    <location>
        <begin position="121"/>
        <end position="145"/>
    </location>
</feature>
<accession>A0A5C3NF25</accession>
<organism evidence="12 13">
    <name type="scientific">Heliocybe sulcata</name>
    <dbReference type="NCBI Taxonomy" id="5364"/>
    <lineage>
        <taxon>Eukaryota</taxon>
        <taxon>Fungi</taxon>
        <taxon>Dikarya</taxon>
        <taxon>Basidiomycota</taxon>
        <taxon>Agaricomycotina</taxon>
        <taxon>Agaricomycetes</taxon>
        <taxon>Gloeophyllales</taxon>
        <taxon>Gloeophyllaceae</taxon>
        <taxon>Heliocybe</taxon>
    </lineage>
</organism>
<name>A0A5C3NF25_9AGAM</name>
<dbReference type="SMART" id="SM00451">
    <property type="entry name" value="ZnF_U1"/>
    <property type="match status" value="1"/>
</dbReference>
<dbReference type="AlphaFoldDB" id="A0A5C3NF25"/>